<proteinExistence type="predicted"/>
<protein>
    <recommendedName>
        <fullName evidence="9">Ankyrin repeat protein</fullName>
    </recommendedName>
</protein>
<organism evidence="7 8">
    <name type="scientific">Trichoderma harzianum CBS 226.95</name>
    <dbReference type="NCBI Taxonomy" id="983964"/>
    <lineage>
        <taxon>Eukaryota</taxon>
        <taxon>Fungi</taxon>
        <taxon>Dikarya</taxon>
        <taxon>Ascomycota</taxon>
        <taxon>Pezizomycotina</taxon>
        <taxon>Sordariomycetes</taxon>
        <taxon>Hypocreomycetidae</taxon>
        <taxon>Hypocreales</taxon>
        <taxon>Hypocreaceae</taxon>
        <taxon>Trichoderma</taxon>
    </lineage>
</organism>
<feature type="compositionally biased region" description="Basic and acidic residues" evidence="5">
    <location>
        <begin position="916"/>
        <end position="925"/>
    </location>
</feature>
<evidence type="ECO:0000313" key="7">
    <source>
        <dbReference type="EMBL" id="PTB60609.1"/>
    </source>
</evidence>
<feature type="region of interest" description="Disordered" evidence="5">
    <location>
        <begin position="475"/>
        <end position="533"/>
    </location>
</feature>
<keyword evidence="8" id="KW-1185">Reference proteome</keyword>
<dbReference type="SUPFAM" id="SSF58104">
    <property type="entry name" value="Methyl-accepting chemotaxis protein (MCP) signaling domain"/>
    <property type="match status" value="1"/>
</dbReference>
<evidence type="ECO:0000256" key="5">
    <source>
        <dbReference type="SAM" id="MobiDB-lite"/>
    </source>
</evidence>
<evidence type="ECO:0000256" key="4">
    <source>
        <dbReference type="ARBA" id="ARBA00023136"/>
    </source>
</evidence>
<dbReference type="SUPFAM" id="SSF144083">
    <property type="entry name" value="Magnesium transport protein CorA, transmembrane region"/>
    <property type="match status" value="1"/>
</dbReference>
<dbReference type="Pfam" id="PF01544">
    <property type="entry name" value="CorA"/>
    <property type="match status" value="1"/>
</dbReference>
<evidence type="ECO:0000256" key="1">
    <source>
        <dbReference type="ARBA" id="ARBA00004141"/>
    </source>
</evidence>
<keyword evidence="4 6" id="KW-0472">Membrane</keyword>
<comment type="subcellular location">
    <subcellularLocation>
        <location evidence="1">Membrane</location>
        <topology evidence="1">Multi-pass membrane protein</topology>
    </subcellularLocation>
</comment>
<dbReference type="Proteomes" id="UP000241690">
    <property type="component" value="Unassembled WGS sequence"/>
</dbReference>
<dbReference type="InterPro" id="IPR002523">
    <property type="entry name" value="MgTranspt_CorA/ZnTranspt_ZntB"/>
</dbReference>
<feature type="compositionally biased region" description="Low complexity" evidence="5">
    <location>
        <begin position="491"/>
        <end position="500"/>
    </location>
</feature>
<dbReference type="Gene3D" id="1.20.58.340">
    <property type="entry name" value="Magnesium transport protein CorA, transmembrane region"/>
    <property type="match status" value="1"/>
</dbReference>
<dbReference type="GeneID" id="36629260"/>
<dbReference type="RefSeq" id="XP_024780286.1">
    <property type="nucleotide sequence ID" value="XM_024920691.1"/>
</dbReference>
<feature type="compositionally biased region" description="Basic and acidic residues" evidence="5">
    <location>
        <begin position="475"/>
        <end position="488"/>
    </location>
</feature>
<dbReference type="PANTHER" id="PTHR47685">
    <property type="entry name" value="MAGNESIUM TRANSPORT PROTEIN CORA"/>
    <property type="match status" value="1"/>
</dbReference>
<name>A0A2T4AU95_TRIHA</name>
<reference evidence="7 8" key="1">
    <citation type="submission" date="2016-07" db="EMBL/GenBank/DDBJ databases">
        <title>Multiple horizontal gene transfer events from other fungi enriched the ability of initially mycotrophic Trichoderma (Ascomycota) to feed on dead plant biomass.</title>
        <authorList>
            <consortium name="DOE Joint Genome Institute"/>
            <person name="Aerts A."/>
            <person name="Atanasova L."/>
            <person name="Chenthamara K."/>
            <person name="Zhang J."/>
            <person name="Grujic M."/>
            <person name="Henrissat B."/>
            <person name="Kuo A."/>
            <person name="Salamov A."/>
            <person name="Lipzen A."/>
            <person name="Labutti K."/>
            <person name="Barry K."/>
            <person name="Miao Y."/>
            <person name="Rahimi M.J."/>
            <person name="Shen Q."/>
            <person name="Grigoriev I.V."/>
            <person name="Kubicek C.P."/>
            <person name="Druzhinina I.S."/>
        </authorList>
    </citation>
    <scope>NUCLEOTIDE SEQUENCE [LARGE SCALE GENOMIC DNA]</scope>
    <source>
        <strain evidence="7 8">CBS 226.95</strain>
    </source>
</reference>
<feature type="compositionally biased region" description="Basic and acidic residues" evidence="5">
    <location>
        <begin position="737"/>
        <end position="761"/>
    </location>
</feature>
<keyword evidence="2 6" id="KW-0812">Transmembrane</keyword>
<feature type="region of interest" description="Disordered" evidence="5">
    <location>
        <begin position="735"/>
        <end position="763"/>
    </location>
</feature>
<evidence type="ECO:0000313" key="8">
    <source>
        <dbReference type="Proteomes" id="UP000241690"/>
    </source>
</evidence>
<accession>A0A2T4AU95</accession>
<feature type="compositionally biased region" description="Low complexity" evidence="5">
    <location>
        <begin position="514"/>
        <end position="529"/>
    </location>
</feature>
<evidence type="ECO:0000256" key="3">
    <source>
        <dbReference type="ARBA" id="ARBA00022989"/>
    </source>
</evidence>
<evidence type="ECO:0000256" key="6">
    <source>
        <dbReference type="SAM" id="Phobius"/>
    </source>
</evidence>
<dbReference type="InterPro" id="IPR050829">
    <property type="entry name" value="CorA_MIT"/>
</dbReference>
<feature type="transmembrane region" description="Helical" evidence="6">
    <location>
        <begin position="838"/>
        <end position="858"/>
    </location>
</feature>
<dbReference type="STRING" id="983964.A0A2T4AU95"/>
<gene>
    <name evidence="7" type="ORF">M431DRAFT_526700</name>
</gene>
<keyword evidence="3 6" id="KW-1133">Transmembrane helix</keyword>
<sequence>MASSDNVPRRLSRTESELKKRAFRDYARSKFDDRKDRRLGLPHLNVVKVEESRISKIRERFKAKPQKATLLENVAKSRTELIRHLSTRTKKRSPIYEETAEDNDGQGKETKALVDKIKVLANQVKEPVDEIKELLGKVEESTDEANASMNNAKELMDRVRTLAQKVTQPADKAKELVDTVEELGDLVKEPLDEFKVGIMYFKKENDRQWRGEQYEDIDSSSGEFPNQKVKLDTILSNTVKNRKLFERDEESIKYFHFPANHMEWIETAITRYYDVNRIPTEDPEENENQLLSFEHWRGQLHGSGIGKDLFHLRHMRPRCAHVSDHTDHNAPSHISLFLPYLHWETNRRRAKMVQIVQELVEDNKASLNSQFLEAAREKAHCLPEKFDRGNIKNKVARYLYDIAQVWDAMDYDADERLLRQSFSETKQDAVTARPLDAKWEPPLHIRRTLDQSYFSVVEDTVDRDTDQVVYRQTRARKEMHEKQQENEKAATSSTSINTISPHTRHVESTAVSRTLGTGPESTTSSGTATQKKKKMTKLVGVTRVVMVDQLWMWILGEDTIITSFPRRWGRNKPDSSGVHKSLRQILGKKKRIRSIYHLATLIIDQCSKVFFDRTQPTDDRPEVMDLFAQAIGTVAYNTTSAYSLFWANVSLQSSSMKREEKHKTGVKEWLKRHLGINPERPKGRNRDSFRYLNINPEGVLLKESQDITDELNMMERIYKQQLTVVNELHKHIKSRHDKVQSAEKSRLEKAQSTDKSRHDEVQSADNWLSCTSEDLGEAFNLAEKVQNRIDEIADFQKAVTRTTEQLQALLSLKQQEASIVEARIALERADESVQQGRAIMAFTIVTIFFLPLGFFTGFFGMNNSVSTGNDWMSMREQIMYMFVISAAVISVVLIVAFRWGSDKPNKRVSLDDAIDRHNKEQENKRKNNSQSGYTDTGRMNDGAEGPLWRRHKPDTSKV</sequence>
<feature type="transmembrane region" description="Helical" evidence="6">
    <location>
        <begin position="878"/>
        <end position="897"/>
    </location>
</feature>
<evidence type="ECO:0008006" key="9">
    <source>
        <dbReference type="Google" id="ProtNLM"/>
    </source>
</evidence>
<evidence type="ECO:0000256" key="2">
    <source>
        <dbReference type="ARBA" id="ARBA00022692"/>
    </source>
</evidence>
<dbReference type="PANTHER" id="PTHR47685:SF1">
    <property type="entry name" value="MAGNESIUM TRANSPORT PROTEIN CORA"/>
    <property type="match status" value="1"/>
</dbReference>
<dbReference type="EMBL" id="KZ679675">
    <property type="protein sequence ID" value="PTB60609.1"/>
    <property type="molecule type" value="Genomic_DNA"/>
</dbReference>
<feature type="region of interest" description="Disordered" evidence="5">
    <location>
        <begin position="916"/>
        <end position="958"/>
    </location>
</feature>
<dbReference type="Gene3D" id="1.10.287.950">
    <property type="entry name" value="Methyl-accepting chemotaxis protein"/>
    <property type="match status" value="1"/>
</dbReference>
<dbReference type="InterPro" id="IPR045863">
    <property type="entry name" value="CorA_TM1_TM2"/>
</dbReference>
<dbReference type="AlphaFoldDB" id="A0A2T4AU95"/>
<dbReference type="GO" id="GO:0016020">
    <property type="term" value="C:membrane"/>
    <property type="evidence" value="ECO:0007669"/>
    <property type="project" value="UniProtKB-SubCell"/>
</dbReference>
<dbReference type="GO" id="GO:0046873">
    <property type="term" value="F:metal ion transmembrane transporter activity"/>
    <property type="evidence" value="ECO:0007669"/>
    <property type="project" value="InterPro"/>
</dbReference>